<proteinExistence type="predicted"/>
<name>A0AAV4SRI6_CAEEX</name>
<evidence type="ECO:0000313" key="3">
    <source>
        <dbReference type="Proteomes" id="UP001054945"/>
    </source>
</evidence>
<evidence type="ECO:0000256" key="1">
    <source>
        <dbReference type="SAM" id="MobiDB-lite"/>
    </source>
</evidence>
<evidence type="ECO:0000313" key="2">
    <source>
        <dbReference type="EMBL" id="GIY35926.1"/>
    </source>
</evidence>
<organism evidence="2 3">
    <name type="scientific">Caerostris extrusa</name>
    <name type="common">Bark spider</name>
    <name type="synonym">Caerostris bankana</name>
    <dbReference type="NCBI Taxonomy" id="172846"/>
    <lineage>
        <taxon>Eukaryota</taxon>
        <taxon>Metazoa</taxon>
        <taxon>Ecdysozoa</taxon>
        <taxon>Arthropoda</taxon>
        <taxon>Chelicerata</taxon>
        <taxon>Arachnida</taxon>
        <taxon>Araneae</taxon>
        <taxon>Araneomorphae</taxon>
        <taxon>Entelegynae</taxon>
        <taxon>Araneoidea</taxon>
        <taxon>Araneidae</taxon>
        <taxon>Caerostris</taxon>
    </lineage>
</organism>
<dbReference type="AlphaFoldDB" id="A0AAV4SRI6"/>
<dbReference type="GO" id="GO:0008270">
    <property type="term" value="F:zinc ion binding"/>
    <property type="evidence" value="ECO:0007669"/>
    <property type="project" value="UniProtKB-KW"/>
</dbReference>
<comment type="caution">
    <text evidence="2">The sequence shown here is derived from an EMBL/GenBank/DDBJ whole genome shotgun (WGS) entry which is preliminary data.</text>
</comment>
<accession>A0AAV4SRI6</accession>
<dbReference type="PANTHER" id="PTHR22996:SF0">
    <property type="entry name" value="RE60872P-RELATED"/>
    <property type="match status" value="1"/>
</dbReference>
<dbReference type="GO" id="GO:0005737">
    <property type="term" value="C:cytoplasm"/>
    <property type="evidence" value="ECO:0007669"/>
    <property type="project" value="TreeGrafter"/>
</dbReference>
<dbReference type="EMBL" id="BPLR01009979">
    <property type="protein sequence ID" value="GIY35926.1"/>
    <property type="molecule type" value="Genomic_DNA"/>
</dbReference>
<dbReference type="GO" id="GO:0061630">
    <property type="term" value="F:ubiquitin protein ligase activity"/>
    <property type="evidence" value="ECO:0007669"/>
    <property type="project" value="UniProtKB-EC"/>
</dbReference>
<dbReference type="Proteomes" id="UP001054945">
    <property type="component" value="Unassembled WGS sequence"/>
</dbReference>
<feature type="compositionally biased region" description="Polar residues" evidence="1">
    <location>
        <begin position="1"/>
        <end position="22"/>
    </location>
</feature>
<gene>
    <name evidence="2" type="primary">Rnf157</name>
    <name evidence="2" type="ORF">CEXT_652601</name>
</gene>
<dbReference type="GO" id="GO:0016567">
    <property type="term" value="P:protein ubiquitination"/>
    <property type="evidence" value="ECO:0007669"/>
    <property type="project" value="TreeGrafter"/>
</dbReference>
<sequence length="155" mass="17645">MGMIFSRQTANIEEPDSNSSNAYRYPPKNGTKYFASHFIMGGEKFQTAEPESYLFGENMDLNFLGGKPAPFPYAAPQPNEPTRTLRSLMNIRKETLRFVKCADRIGSRKNAAGNNTSYNIEFSFDSDVRCNITIYYFCTEEITPNGVIYNPRMQC</sequence>
<feature type="region of interest" description="Disordered" evidence="1">
    <location>
        <begin position="1"/>
        <end position="24"/>
    </location>
</feature>
<dbReference type="InterPro" id="IPR045194">
    <property type="entry name" value="MGRN1/RNF157-like"/>
</dbReference>
<protein>
    <submittedName>
        <fullName evidence="2">E3 ubiquitin ligase Rnf157</fullName>
    </submittedName>
</protein>
<dbReference type="PANTHER" id="PTHR22996">
    <property type="entry name" value="MAHOGUNIN"/>
    <property type="match status" value="1"/>
</dbReference>
<keyword evidence="3" id="KW-1185">Reference proteome</keyword>
<reference evidence="2 3" key="1">
    <citation type="submission" date="2021-06" db="EMBL/GenBank/DDBJ databases">
        <title>Caerostris extrusa draft genome.</title>
        <authorList>
            <person name="Kono N."/>
            <person name="Arakawa K."/>
        </authorList>
    </citation>
    <scope>NUCLEOTIDE SEQUENCE [LARGE SCALE GENOMIC DNA]</scope>
</reference>